<proteinExistence type="predicted"/>
<organism evidence="1 2">
    <name type="scientific">Alistipes indistinctus YIT 12060</name>
    <dbReference type="NCBI Taxonomy" id="742725"/>
    <lineage>
        <taxon>Bacteria</taxon>
        <taxon>Pseudomonadati</taxon>
        <taxon>Bacteroidota</taxon>
        <taxon>Bacteroidia</taxon>
        <taxon>Bacteroidales</taxon>
        <taxon>Rikenellaceae</taxon>
        <taxon>Alistipes</taxon>
    </lineage>
</organism>
<dbReference type="RefSeq" id="WP_009134533.1">
    <property type="nucleotide sequence ID" value="NZ_CP102250.1"/>
</dbReference>
<dbReference type="AlphaFoldDB" id="G5HAR2"/>
<reference evidence="1 2" key="1">
    <citation type="submission" date="2011-08" db="EMBL/GenBank/DDBJ databases">
        <title>The Genome Sequence of Alistipes indistinctus YIT 12060.</title>
        <authorList>
            <consortium name="The Broad Institute Genome Sequencing Platform"/>
            <person name="Earl A."/>
            <person name="Ward D."/>
            <person name="Feldgarden M."/>
            <person name="Gevers D."/>
            <person name="Morotomi M."/>
            <person name="Young S.K."/>
            <person name="Zeng Q."/>
            <person name="Gargeya S."/>
            <person name="Fitzgerald M."/>
            <person name="Haas B."/>
            <person name="Abouelleil A."/>
            <person name="Alvarado L."/>
            <person name="Arachchi H.M."/>
            <person name="Berlin A."/>
            <person name="Brown A."/>
            <person name="Chapman S.B."/>
            <person name="Chen Z."/>
            <person name="Dunbar C."/>
            <person name="Freedman E."/>
            <person name="Gearin G."/>
            <person name="Gellesch M."/>
            <person name="Goldberg J."/>
            <person name="Griggs A."/>
            <person name="Gujja S."/>
            <person name="Heiman D."/>
            <person name="Howarth C."/>
            <person name="Larson L."/>
            <person name="Lui A."/>
            <person name="MacDonald P.J.P."/>
            <person name="Montmayeur A."/>
            <person name="Murphy C."/>
            <person name="Neiman D."/>
            <person name="Pearson M."/>
            <person name="Priest M."/>
            <person name="Roberts A."/>
            <person name="Saif S."/>
            <person name="Shea T."/>
            <person name="Shenoy N."/>
            <person name="Sisk P."/>
            <person name="Stolte C."/>
            <person name="Sykes S."/>
            <person name="Wortman J."/>
            <person name="Nusbaum C."/>
            <person name="Birren B."/>
        </authorList>
    </citation>
    <scope>NUCLEOTIDE SEQUENCE [LARGE SCALE GENOMIC DNA]</scope>
    <source>
        <strain evidence="1 2">YIT 12060</strain>
    </source>
</reference>
<evidence type="ECO:0000313" key="1">
    <source>
        <dbReference type="EMBL" id="EHB91678.1"/>
    </source>
</evidence>
<dbReference type="PATRIC" id="fig|742725.3.peg.1821"/>
<gene>
    <name evidence="1" type="ORF">HMPREF9450_01727</name>
</gene>
<dbReference type="OrthoDB" id="5464618at2"/>
<dbReference type="GeneID" id="92815243"/>
<dbReference type="STRING" id="742725.HMPREF9450_01727"/>
<dbReference type="Proteomes" id="UP000006008">
    <property type="component" value="Unassembled WGS sequence"/>
</dbReference>
<comment type="caution">
    <text evidence="1">The sequence shown here is derived from an EMBL/GenBank/DDBJ whole genome shotgun (WGS) entry which is preliminary data.</text>
</comment>
<sequence length="176" mass="20679">MKIISRIKRQLFRGYFRIGAVIHVRHWRGHGIHSPFMYGIVRNVFMKSRITGRDRTLYNALIRHRIGRKNGILLQNLYTHCKMERFVLVGAMDVPLPPGPVFCILLPNTTTETLGFMARKILAQSGCLVVLAPHRSSRRWKVAQQIRQHYRCVSVDRRVMMLYFADPKLQPQHYRI</sequence>
<evidence type="ECO:0000313" key="2">
    <source>
        <dbReference type="Proteomes" id="UP000006008"/>
    </source>
</evidence>
<accession>G5HAR2</accession>
<name>G5HAR2_9BACT</name>
<keyword evidence="2" id="KW-1185">Reference proteome</keyword>
<protein>
    <submittedName>
        <fullName evidence="1">Uncharacterized protein</fullName>
    </submittedName>
</protein>
<dbReference type="EMBL" id="ADLD01000013">
    <property type="protein sequence ID" value="EHB91678.1"/>
    <property type="molecule type" value="Genomic_DNA"/>
</dbReference>
<dbReference type="HOGENOM" id="CLU_1567397_0_0_10"/>